<organism evidence="3 4">
    <name type="scientific">Inhella crocodyli</name>
    <dbReference type="NCBI Taxonomy" id="2499851"/>
    <lineage>
        <taxon>Bacteria</taxon>
        <taxon>Pseudomonadati</taxon>
        <taxon>Pseudomonadota</taxon>
        <taxon>Betaproteobacteria</taxon>
        <taxon>Burkholderiales</taxon>
        <taxon>Sphaerotilaceae</taxon>
        <taxon>Inhella</taxon>
    </lineage>
</organism>
<accession>A0A3S2UEQ8</accession>
<dbReference type="SUPFAM" id="SSF52833">
    <property type="entry name" value="Thioredoxin-like"/>
    <property type="match status" value="1"/>
</dbReference>
<evidence type="ECO:0000259" key="2">
    <source>
        <dbReference type="PROSITE" id="PS51352"/>
    </source>
</evidence>
<evidence type="ECO:0000256" key="1">
    <source>
        <dbReference type="SAM" id="SignalP"/>
    </source>
</evidence>
<dbReference type="Gene3D" id="3.40.30.10">
    <property type="entry name" value="Glutaredoxin"/>
    <property type="match status" value="1"/>
</dbReference>
<dbReference type="Pfam" id="PF00578">
    <property type="entry name" value="AhpC-TSA"/>
    <property type="match status" value="1"/>
</dbReference>
<evidence type="ECO:0000313" key="3">
    <source>
        <dbReference type="EMBL" id="RVT86088.1"/>
    </source>
</evidence>
<dbReference type="InterPro" id="IPR006311">
    <property type="entry name" value="TAT_signal"/>
</dbReference>
<dbReference type="RefSeq" id="WP_127682586.1">
    <property type="nucleotide sequence ID" value="NZ_SACM01000002.1"/>
</dbReference>
<dbReference type="GO" id="GO:0016209">
    <property type="term" value="F:antioxidant activity"/>
    <property type="evidence" value="ECO:0007669"/>
    <property type="project" value="InterPro"/>
</dbReference>
<feature type="chain" id="PRO_5018557220" evidence="1">
    <location>
        <begin position="27"/>
        <end position="176"/>
    </location>
</feature>
<dbReference type="PROSITE" id="PS51352">
    <property type="entry name" value="THIOREDOXIN_2"/>
    <property type="match status" value="1"/>
</dbReference>
<keyword evidence="1" id="KW-0732">Signal</keyword>
<dbReference type="PROSITE" id="PS51318">
    <property type="entry name" value="TAT"/>
    <property type="match status" value="1"/>
</dbReference>
<comment type="caution">
    <text evidence="3">The sequence shown here is derived from an EMBL/GenBank/DDBJ whole genome shotgun (WGS) entry which is preliminary data.</text>
</comment>
<reference evidence="3 4" key="1">
    <citation type="submission" date="2019-01" db="EMBL/GenBank/DDBJ databases">
        <authorList>
            <person name="Chen W.-M."/>
        </authorList>
    </citation>
    <scope>NUCLEOTIDE SEQUENCE [LARGE SCALE GENOMIC DNA]</scope>
    <source>
        <strain evidence="3 4">CCP-18</strain>
    </source>
</reference>
<dbReference type="EMBL" id="SACM01000002">
    <property type="protein sequence ID" value="RVT86088.1"/>
    <property type="molecule type" value="Genomic_DNA"/>
</dbReference>
<keyword evidence="4" id="KW-1185">Reference proteome</keyword>
<gene>
    <name evidence="3" type="ORF">EOD73_08580</name>
</gene>
<dbReference type="InterPro" id="IPR036249">
    <property type="entry name" value="Thioredoxin-like_sf"/>
</dbReference>
<dbReference type="InterPro" id="IPR013766">
    <property type="entry name" value="Thioredoxin_domain"/>
</dbReference>
<feature type="domain" description="Thioredoxin" evidence="2">
    <location>
        <begin position="28"/>
        <end position="176"/>
    </location>
</feature>
<dbReference type="AlphaFoldDB" id="A0A3S2UEQ8"/>
<protein>
    <submittedName>
        <fullName evidence="3">TlpA family protein disulfide reductase</fullName>
    </submittedName>
</protein>
<proteinExistence type="predicted"/>
<feature type="signal peptide" evidence="1">
    <location>
        <begin position="1"/>
        <end position="26"/>
    </location>
</feature>
<dbReference type="OrthoDB" id="9811352at2"/>
<dbReference type="GO" id="GO:0016491">
    <property type="term" value="F:oxidoreductase activity"/>
    <property type="evidence" value="ECO:0007669"/>
    <property type="project" value="InterPro"/>
</dbReference>
<name>A0A3S2UEQ8_9BURK</name>
<dbReference type="Proteomes" id="UP000288587">
    <property type="component" value="Unassembled WGS sequence"/>
</dbReference>
<dbReference type="InterPro" id="IPR000866">
    <property type="entry name" value="AhpC/TSA"/>
</dbReference>
<dbReference type="CDD" id="cd02966">
    <property type="entry name" value="TlpA_like_family"/>
    <property type="match status" value="1"/>
</dbReference>
<evidence type="ECO:0000313" key="4">
    <source>
        <dbReference type="Proteomes" id="UP000288587"/>
    </source>
</evidence>
<sequence length="176" mass="19609">MPGFMFSRRRWVAQAFSVGAVSWASAAWSATPAVPAFVLRGPTLRGDRFDLARQRGRVVMVVYWSTDCAVCRDKLPELRQNLAGWSDKPFGLVMVSLDRREDDWRRYEALQAITQAKAVQRGIALWAGAPGFQDSLAARPPQLPLTLVFGPDGQERLRVAGRVPAEAWDAVAEWLP</sequence>